<name>A0ACB8SYY6_9AGAM</name>
<proteinExistence type="predicted"/>
<dbReference type="EMBL" id="MU277214">
    <property type="protein sequence ID" value="KAI0061106.1"/>
    <property type="molecule type" value="Genomic_DNA"/>
</dbReference>
<evidence type="ECO:0000313" key="2">
    <source>
        <dbReference type="Proteomes" id="UP000814140"/>
    </source>
</evidence>
<gene>
    <name evidence="1" type="ORF">BV25DRAFT_1826967</name>
</gene>
<reference evidence="1" key="1">
    <citation type="submission" date="2021-03" db="EMBL/GenBank/DDBJ databases">
        <authorList>
            <consortium name="DOE Joint Genome Institute"/>
            <person name="Ahrendt S."/>
            <person name="Looney B.P."/>
            <person name="Miyauchi S."/>
            <person name="Morin E."/>
            <person name="Drula E."/>
            <person name="Courty P.E."/>
            <person name="Chicoki N."/>
            <person name="Fauchery L."/>
            <person name="Kohler A."/>
            <person name="Kuo A."/>
            <person name="Labutti K."/>
            <person name="Pangilinan J."/>
            <person name="Lipzen A."/>
            <person name="Riley R."/>
            <person name="Andreopoulos W."/>
            <person name="He G."/>
            <person name="Johnson J."/>
            <person name="Barry K.W."/>
            <person name="Grigoriev I.V."/>
            <person name="Nagy L."/>
            <person name="Hibbett D."/>
            <person name="Henrissat B."/>
            <person name="Matheny P.B."/>
            <person name="Labbe J."/>
            <person name="Martin F."/>
        </authorList>
    </citation>
    <scope>NUCLEOTIDE SEQUENCE</scope>
    <source>
        <strain evidence="1">HHB10654</strain>
    </source>
</reference>
<sequence length="408" mass="45597">MPSKTRSKGSKISRNTAKGSAASASKRSGPVRKTATPALEDEETSASDRGDGEYEDSNDEPDVEDEPELDSDALDDDDEIDSPKARKSTKRTRSPKKAASPRKRRKKDDDMDAGDVTDLKEGQQIVGRVVQAPKSGRVPPGRISQNTFNFLTELTKPECNDREWSVEPVFRLAESEFKDFIDKFTDAITEVDTQIPPLPPKDVIYRIYRDVRFSNDKTPYKRNFSATFSRSGRKGSFAGFQPGGDSLLAAGIWCPGKNELATIRTHIQHSSARMRKIIAEPSFVKYFGAAKPHPQGKRQNIYGSEDQLKTAPKGIDKTHKDIDLLKCRSFTVVHRFKDEQVLRPDFIEEVMKVVKAVKPLVYCLNDYMTLPGVGEDEDEDEDDLANEGDAEDADENEAEDPDGEDEDE</sequence>
<reference evidence="1" key="2">
    <citation type="journal article" date="2022" name="New Phytol.">
        <title>Evolutionary transition to the ectomycorrhizal habit in the genomes of a hyperdiverse lineage of mushroom-forming fungi.</title>
        <authorList>
            <person name="Looney B."/>
            <person name="Miyauchi S."/>
            <person name="Morin E."/>
            <person name="Drula E."/>
            <person name="Courty P.E."/>
            <person name="Kohler A."/>
            <person name="Kuo A."/>
            <person name="LaButti K."/>
            <person name="Pangilinan J."/>
            <person name="Lipzen A."/>
            <person name="Riley R."/>
            <person name="Andreopoulos W."/>
            <person name="He G."/>
            <person name="Johnson J."/>
            <person name="Nolan M."/>
            <person name="Tritt A."/>
            <person name="Barry K.W."/>
            <person name="Grigoriev I.V."/>
            <person name="Nagy L.G."/>
            <person name="Hibbett D."/>
            <person name="Henrissat B."/>
            <person name="Matheny P.B."/>
            <person name="Labbe J."/>
            <person name="Martin F.M."/>
        </authorList>
    </citation>
    <scope>NUCLEOTIDE SEQUENCE</scope>
    <source>
        <strain evidence="1">HHB10654</strain>
    </source>
</reference>
<keyword evidence="2" id="KW-1185">Reference proteome</keyword>
<dbReference type="Proteomes" id="UP000814140">
    <property type="component" value="Unassembled WGS sequence"/>
</dbReference>
<comment type="caution">
    <text evidence="1">The sequence shown here is derived from an EMBL/GenBank/DDBJ whole genome shotgun (WGS) entry which is preliminary data.</text>
</comment>
<accession>A0ACB8SYY6</accession>
<evidence type="ECO:0000313" key="1">
    <source>
        <dbReference type="EMBL" id="KAI0061106.1"/>
    </source>
</evidence>
<organism evidence="1 2">
    <name type="scientific">Artomyces pyxidatus</name>
    <dbReference type="NCBI Taxonomy" id="48021"/>
    <lineage>
        <taxon>Eukaryota</taxon>
        <taxon>Fungi</taxon>
        <taxon>Dikarya</taxon>
        <taxon>Basidiomycota</taxon>
        <taxon>Agaricomycotina</taxon>
        <taxon>Agaricomycetes</taxon>
        <taxon>Russulales</taxon>
        <taxon>Auriscalpiaceae</taxon>
        <taxon>Artomyces</taxon>
    </lineage>
</organism>
<protein>
    <submittedName>
        <fullName evidence="1">Uncharacterized protein</fullName>
    </submittedName>
</protein>